<dbReference type="SUPFAM" id="SSF53067">
    <property type="entry name" value="Actin-like ATPase domain"/>
    <property type="match status" value="2"/>
</dbReference>
<dbReference type="EC" id="2.7.1.-" evidence="10"/>
<evidence type="ECO:0000256" key="4">
    <source>
        <dbReference type="ARBA" id="ARBA00022741"/>
    </source>
</evidence>
<keyword evidence="5" id="KW-0418">Kinase</keyword>
<evidence type="ECO:0000256" key="6">
    <source>
        <dbReference type="ARBA" id="ARBA00022840"/>
    </source>
</evidence>
<evidence type="ECO:0000256" key="2">
    <source>
        <dbReference type="ARBA" id="ARBA00022629"/>
    </source>
</evidence>
<evidence type="ECO:0000259" key="8">
    <source>
        <dbReference type="Pfam" id="PF00370"/>
    </source>
</evidence>
<keyword evidence="3 10" id="KW-0808">Transferase</keyword>
<dbReference type="GO" id="GO:0019301">
    <property type="term" value="P:rhamnose catabolic process"/>
    <property type="evidence" value="ECO:0007669"/>
    <property type="project" value="InterPro"/>
</dbReference>
<dbReference type="PANTHER" id="PTHR43095">
    <property type="entry name" value="SUGAR KINASE"/>
    <property type="match status" value="1"/>
</dbReference>
<feature type="domain" description="Carbohydrate kinase FGGY C-terminal" evidence="9">
    <location>
        <begin position="257"/>
        <end position="447"/>
    </location>
</feature>
<dbReference type="Pfam" id="PF00370">
    <property type="entry name" value="FGGY_N"/>
    <property type="match status" value="1"/>
</dbReference>
<evidence type="ECO:0000256" key="5">
    <source>
        <dbReference type="ARBA" id="ARBA00022777"/>
    </source>
</evidence>
<dbReference type="GO" id="GO:0042732">
    <property type="term" value="P:D-xylose metabolic process"/>
    <property type="evidence" value="ECO:0007669"/>
    <property type="project" value="UniProtKB-KW"/>
</dbReference>
<dbReference type="PANTHER" id="PTHR43095:SF5">
    <property type="entry name" value="XYLULOSE KINASE"/>
    <property type="match status" value="1"/>
</dbReference>
<evidence type="ECO:0000313" key="10">
    <source>
        <dbReference type="EMBL" id="XCG64419.1"/>
    </source>
</evidence>
<dbReference type="InterPro" id="IPR018485">
    <property type="entry name" value="FGGY_C"/>
</dbReference>
<dbReference type="InterPro" id="IPR043129">
    <property type="entry name" value="ATPase_NBD"/>
</dbReference>
<reference evidence="10" key="1">
    <citation type="submission" date="2024-05" db="EMBL/GenBank/DDBJ databases">
        <authorList>
            <person name="Cai S.Y."/>
            <person name="Jin L.M."/>
            <person name="Li H.R."/>
        </authorList>
    </citation>
    <scope>NUCLEOTIDE SEQUENCE</scope>
    <source>
        <strain evidence="10">A5-74</strain>
    </source>
</reference>
<dbReference type="AlphaFoldDB" id="A0AAU8DU82"/>
<dbReference type="Pfam" id="PF02782">
    <property type="entry name" value="FGGY_C"/>
    <property type="match status" value="1"/>
</dbReference>
<evidence type="ECO:0000256" key="7">
    <source>
        <dbReference type="ARBA" id="ARBA00023308"/>
    </source>
</evidence>
<dbReference type="Gene3D" id="3.30.420.40">
    <property type="match status" value="2"/>
</dbReference>
<name>A0AAU8DU82_9ACTN</name>
<dbReference type="GO" id="GO:0008993">
    <property type="term" value="F:rhamnulokinase activity"/>
    <property type="evidence" value="ECO:0007669"/>
    <property type="project" value="InterPro"/>
</dbReference>
<evidence type="ECO:0000256" key="3">
    <source>
        <dbReference type="ARBA" id="ARBA00022679"/>
    </source>
</evidence>
<feature type="domain" description="Carbohydrate kinase FGGY N-terminal" evidence="8">
    <location>
        <begin position="8"/>
        <end position="246"/>
    </location>
</feature>
<evidence type="ECO:0000259" key="9">
    <source>
        <dbReference type="Pfam" id="PF02782"/>
    </source>
</evidence>
<accession>A0AAU8DU82</accession>
<dbReference type="RefSeq" id="WP_353650032.1">
    <property type="nucleotide sequence ID" value="NZ_CP159218.1"/>
</dbReference>
<keyword evidence="7" id="KW-0684">Rhamnose metabolism</keyword>
<gene>
    <name evidence="10" type="ORF">ABLG96_03495</name>
</gene>
<dbReference type="CDD" id="cd07771">
    <property type="entry name" value="ASKHA_NBD_FGGY_RhaB-like"/>
    <property type="match status" value="1"/>
</dbReference>
<dbReference type="EMBL" id="CP159218">
    <property type="protein sequence ID" value="XCG64419.1"/>
    <property type="molecule type" value="Genomic_DNA"/>
</dbReference>
<dbReference type="InterPro" id="IPR050406">
    <property type="entry name" value="FGGY_Carb_Kinase"/>
</dbReference>
<comment type="similarity">
    <text evidence="1">Belongs to the FGGY kinase family.</text>
</comment>
<proteinExistence type="inferred from homology"/>
<evidence type="ECO:0000256" key="1">
    <source>
        <dbReference type="ARBA" id="ARBA00009156"/>
    </source>
</evidence>
<dbReference type="InterPro" id="IPR013449">
    <property type="entry name" value="Rhamnulokinase"/>
</dbReference>
<keyword evidence="4" id="KW-0547">Nucleotide-binding</keyword>
<keyword evidence="2" id="KW-0859">Xylose metabolism</keyword>
<dbReference type="InterPro" id="IPR018484">
    <property type="entry name" value="FGGY_N"/>
</dbReference>
<keyword evidence="2" id="KW-0119">Carbohydrate metabolism</keyword>
<keyword evidence="6" id="KW-0067">ATP-binding</keyword>
<dbReference type="GO" id="GO:0005524">
    <property type="term" value="F:ATP binding"/>
    <property type="evidence" value="ECO:0007669"/>
    <property type="project" value="UniProtKB-KW"/>
</dbReference>
<protein>
    <submittedName>
        <fullName evidence="10">Rhamnulokinase family protein</fullName>
        <ecNumber evidence="10">2.7.1.-</ecNumber>
    </submittedName>
</protein>
<sequence length="512" mass="54199">MRTPITVAAVDLGAESGRVTAVHYDGEQLELSITGRFANQPRMSDGLLRWDFDGLWTSIRAGLGALARQSRQIASVGVDTWGVDYGLLDAAGSRVDDPVCYRDERGRRSLDRALAQVGAERLYDATGVQILSINAVFGLMADVADRPERLRAASKLLMMPDLFHHALSGAQVSEYTAVSTSGAYDMTRNRWATELLDELGIPTALLPEVVDPGTDVGPLLPELATGALTGARVIVPPGHDTASAVVATPFVDPGAVFISSGTWSLVGMEIPRAVVSEQTRAANLTNEGGYGDTIRLLRNVMGLWILQQCRRQWASGGTDLDYAQIADAAAAVPGLRSVIDPDDPVFLAPGDMPTRVREYCAATGQPVPQSVGEIARCVVDSLALGYRAVVDDLAIATGSTPPSISIVGGGSNHRLLSQLTADATGLPVHCGPVEGTALGNAAAQLVSLGELDDVRQIRQVIAAGSPITTYLPFADRTNSVQSSDWADALGRLHRLQRHENSGRLSPAGDRTP</sequence>
<organism evidence="10">
    <name type="scientific">Nakamurella sp. A5-74</name>
    <dbReference type="NCBI Taxonomy" id="3158264"/>
    <lineage>
        <taxon>Bacteria</taxon>
        <taxon>Bacillati</taxon>
        <taxon>Actinomycetota</taxon>
        <taxon>Actinomycetes</taxon>
        <taxon>Nakamurellales</taxon>
        <taxon>Nakamurellaceae</taxon>
        <taxon>Nakamurella</taxon>
    </lineage>
</organism>